<comment type="caution">
    <text evidence="2">The sequence shown here is derived from an EMBL/GenBank/DDBJ whole genome shotgun (WGS) entry which is preliminary data.</text>
</comment>
<organism evidence="2 3">
    <name type="scientific">Ephemerocybe angulata</name>
    <dbReference type="NCBI Taxonomy" id="980116"/>
    <lineage>
        <taxon>Eukaryota</taxon>
        <taxon>Fungi</taxon>
        <taxon>Dikarya</taxon>
        <taxon>Basidiomycota</taxon>
        <taxon>Agaricomycotina</taxon>
        <taxon>Agaricomycetes</taxon>
        <taxon>Agaricomycetidae</taxon>
        <taxon>Agaricales</taxon>
        <taxon>Agaricineae</taxon>
        <taxon>Psathyrellaceae</taxon>
        <taxon>Ephemerocybe</taxon>
    </lineage>
</organism>
<evidence type="ECO:0000313" key="2">
    <source>
        <dbReference type="EMBL" id="KAF5340381.1"/>
    </source>
</evidence>
<dbReference type="EMBL" id="JAACJK010000004">
    <property type="protein sequence ID" value="KAF5340381.1"/>
    <property type="molecule type" value="Genomic_DNA"/>
</dbReference>
<dbReference type="AlphaFoldDB" id="A0A8H5CFZ0"/>
<evidence type="ECO:0000313" key="3">
    <source>
        <dbReference type="Proteomes" id="UP000541558"/>
    </source>
</evidence>
<reference evidence="2 3" key="1">
    <citation type="journal article" date="2020" name="ISME J.">
        <title>Uncovering the hidden diversity of litter-decomposition mechanisms in mushroom-forming fungi.</title>
        <authorList>
            <person name="Floudas D."/>
            <person name="Bentzer J."/>
            <person name="Ahren D."/>
            <person name="Johansson T."/>
            <person name="Persson P."/>
            <person name="Tunlid A."/>
        </authorList>
    </citation>
    <scope>NUCLEOTIDE SEQUENCE [LARGE SCALE GENOMIC DNA]</scope>
    <source>
        <strain evidence="2 3">CBS 175.51</strain>
    </source>
</reference>
<dbReference type="OrthoDB" id="2965800at2759"/>
<feature type="region of interest" description="Disordered" evidence="1">
    <location>
        <begin position="1"/>
        <end position="31"/>
    </location>
</feature>
<dbReference type="Proteomes" id="UP000541558">
    <property type="component" value="Unassembled WGS sequence"/>
</dbReference>
<gene>
    <name evidence="2" type="ORF">D9611_007854</name>
</gene>
<dbReference type="CDD" id="cd21075">
    <property type="entry name" value="DBD_XPA-like"/>
    <property type="match status" value="1"/>
</dbReference>
<keyword evidence="3" id="KW-1185">Reference proteome</keyword>
<accession>A0A8H5CFZ0</accession>
<proteinExistence type="predicted"/>
<sequence length="373" mass="42677">MPKSAPSTPSKRAARANSGTPKKSPKILPQKVPAVVDESTWRASTIRLSTTIKKGSVKDLYGIRNPEDVGLKPCRREKIKKVIKGKLTLVTMILYNERDVELAAWRQHGGPDEFHAFLKKRHEEHKAKNQGKAFEAPRSYFSALQPAPLVQIVSFGGSGAGPTDIYANTTELIRLKAQMIEKARGDDWLWEACNRSIWGKITSNNLRERHILTAFERLPVYPPRTRPPTTLSPAFQALKTLLEEAPMREDDDYDLPMRNYGNLRVDENSWPSYEEFYWSKPYLTRIYRALMDVIEAHGTGPDGWATARWMVYDKYAEWDGIHLDLSNAEDKAYPWLQPRLALGVRPRLEYAMFPDQDVPPPIWEEYNAMLPVV</sequence>
<evidence type="ECO:0000256" key="1">
    <source>
        <dbReference type="SAM" id="MobiDB-lite"/>
    </source>
</evidence>
<feature type="compositionally biased region" description="Polar residues" evidence="1">
    <location>
        <begin position="1"/>
        <end position="10"/>
    </location>
</feature>
<name>A0A8H5CFZ0_9AGAR</name>
<protein>
    <submittedName>
        <fullName evidence="2">Uncharacterized protein</fullName>
    </submittedName>
</protein>